<evidence type="ECO:0000256" key="4">
    <source>
        <dbReference type="ARBA" id="ARBA00022729"/>
    </source>
</evidence>
<comment type="similarity">
    <text evidence="2">Belongs to the leucine-binding protein family.</text>
</comment>
<evidence type="ECO:0000256" key="6">
    <source>
        <dbReference type="ARBA" id="ARBA00022970"/>
    </source>
</evidence>
<dbReference type="EMBL" id="FR729477">
    <property type="protein sequence ID" value="CBY29098.1"/>
    <property type="molecule type" value="Genomic_DNA"/>
</dbReference>
<name>A0A0H3NWW6_YERE1</name>
<keyword evidence="6" id="KW-0029">Amino-acid transport</keyword>
<reference evidence="9 10" key="1">
    <citation type="journal article" date="2011" name="J. Bacteriol.">
        <title>Complete genome sequence of Yersinia enterocolitica subsp. palearctica serogroup O:3.</title>
        <authorList>
            <person name="Batzilla J."/>
            <person name="Hoper D."/>
            <person name="Antonenka U."/>
            <person name="Heesemann J."/>
            <person name="Rakin A."/>
        </authorList>
    </citation>
    <scope>NUCLEOTIDE SEQUENCE [LARGE SCALE GENOMIC DNA]</scope>
    <source>
        <strain evidence="10">DSM 13030 / CIP 106945 / Y11</strain>
    </source>
</reference>
<dbReference type="AlphaFoldDB" id="A0A0H3NWW6"/>
<dbReference type="Proteomes" id="UP000008084">
    <property type="component" value="Chromosome"/>
</dbReference>
<dbReference type="HOGENOM" id="CLU_027128_6_0_6"/>
<dbReference type="NCBIfam" id="NF011933">
    <property type="entry name" value="PRK15404.1"/>
    <property type="match status" value="1"/>
</dbReference>
<evidence type="ECO:0000313" key="9">
    <source>
        <dbReference type="EMBL" id="CBY29098.1"/>
    </source>
</evidence>
<keyword evidence="5" id="KW-0574">Periplasm</keyword>
<feature type="domain" description="Leucine-binding protein" evidence="8">
    <location>
        <begin position="74"/>
        <end position="395"/>
    </location>
</feature>
<comment type="subcellular location">
    <subcellularLocation>
        <location evidence="1">Periplasm</location>
    </subcellularLocation>
</comment>
<evidence type="ECO:0000256" key="1">
    <source>
        <dbReference type="ARBA" id="ARBA00004418"/>
    </source>
</evidence>
<evidence type="ECO:0000256" key="5">
    <source>
        <dbReference type="ARBA" id="ARBA00022764"/>
    </source>
</evidence>
<dbReference type="PRINTS" id="PR00337">
    <property type="entry name" value="LEUILEVALBP"/>
</dbReference>
<evidence type="ECO:0000259" key="8">
    <source>
        <dbReference type="Pfam" id="PF13458"/>
    </source>
</evidence>
<accession>A0A0H3NWW6</accession>
<dbReference type="SUPFAM" id="SSF53822">
    <property type="entry name" value="Periplasmic binding protein-like I"/>
    <property type="match status" value="1"/>
</dbReference>
<organism evidence="9 10">
    <name type="scientific">Yersinia enterocolitica subsp. palearctica serotype O:3 (strain DSM 13030 / CIP 106945 / Y11)</name>
    <dbReference type="NCBI Taxonomy" id="930944"/>
    <lineage>
        <taxon>Bacteria</taxon>
        <taxon>Pseudomonadati</taxon>
        <taxon>Pseudomonadota</taxon>
        <taxon>Gammaproteobacteria</taxon>
        <taxon>Enterobacterales</taxon>
        <taxon>Yersiniaceae</taxon>
        <taxon>Yersinia</taxon>
    </lineage>
</organism>
<evidence type="ECO:0000313" key="10">
    <source>
        <dbReference type="Proteomes" id="UP000008084"/>
    </source>
</evidence>
<dbReference type="Gene3D" id="3.40.50.2300">
    <property type="match status" value="2"/>
</dbReference>
<dbReference type="InterPro" id="IPR000709">
    <property type="entry name" value="Leu_Ile_Val-bd"/>
</dbReference>
<evidence type="ECO:0000256" key="3">
    <source>
        <dbReference type="ARBA" id="ARBA00022448"/>
    </source>
</evidence>
<dbReference type="Pfam" id="PF13458">
    <property type="entry name" value="Peripla_BP_6"/>
    <property type="match status" value="1"/>
</dbReference>
<keyword evidence="7" id="KW-1015">Disulfide bond</keyword>
<dbReference type="InterPro" id="IPR028082">
    <property type="entry name" value="Peripla_BP_I"/>
</dbReference>
<evidence type="ECO:0000256" key="2">
    <source>
        <dbReference type="ARBA" id="ARBA00010062"/>
    </source>
</evidence>
<keyword evidence="4" id="KW-0732">Signal</keyword>
<keyword evidence="3" id="KW-0813">Transport</keyword>
<gene>
    <name evidence="9" type="ordered locus">Y11_34321</name>
</gene>
<dbReference type="PANTHER" id="PTHR47151">
    <property type="entry name" value="LEU/ILE/VAL-BINDING ABC TRANSPORTER SUBUNIT"/>
    <property type="match status" value="1"/>
</dbReference>
<sequence>MKNKVLLEKSITFETKSLLLMNKTLRRYKTLRPTQQARSQRQMGNSRMKLTKGKVLLAGCIAMAMSHSVLAKDIKVAIVGAMSGSVAQYGDMEFTGARQAIADINAKGGIKGDKLVGVEYDDACDPKQAVAVANKVINDGIRYVIGHLCSSSTQPASDIYEDEGVIMITPAATNADLTTRGYKMIMRTTGLDSDQGPTAAKYILETIKPKRIAVVHDKQQYGEGLARSVRDSLKKQGTEPVLFEGVTAGDKDFSTLVARLKKENVDFVYFGGYYPEMGQILRQAKQAGLTARFMGPEGVGNSSLSNIAGDASEGMLVTLPKRYDQVPANQPIVDALKAKKLDPTGPFVWTTYAALQSLTTAMERSGSQEPADLVKDLKTGKPVETVMGPLSWDEKGDLKGFEFGIFEWHADGSSTAVK</sequence>
<proteinExistence type="inferred from homology"/>
<dbReference type="InterPro" id="IPR028081">
    <property type="entry name" value="Leu-bd"/>
</dbReference>
<dbReference type="PANTHER" id="PTHR47151:SF1">
    <property type="entry name" value="LEU_ILE_VAL-BINDING PROTEIN"/>
    <property type="match status" value="1"/>
</dbReference>
<dbReference type="FunFam" id="3.40.50.2300:FF:000033">
    <property type="entry name" value="Amino acid ABC transporter substrate-binding protein"/>
    <property type="match status" value="1"/>
</dbReference>
<dbReference type="CDD" id="cd06342">
    <property type="entry name" value="PBP1_ABC_LIVBP-like"/>
    <property type="match status" value="1"/>
</dbReference>
<dbReference type="PATRIC" id="fig|930944.6.peg.3416"/>
<dbReference type="GO" id="GO:0015820">
    <property type="term" value="P:L-leucine transport"/>
    <property type="evidence" value="ECO:0007669"/>
    <property type="project" value="UniProtKB-ARBA"/>
</dbReference>
<dbReference type="GO" id="GO:0030288">
    <property type="term" value="C:outer membrane-bounded periplasmic space"/>
    <property type="evidence" value="ECO:0007669"/>
    <property type="project" value="UniProtKB-ARBA"/>
</dbReference>
<evidence type="ECO:0000256" key="7">
    <source>
        <dbReference type="ARBA" id="ARBA00023157"/>
    </source>
</evidence>
<protein>
    <submittedName>
        <fullName evidence="9">High-affinity leucine-specific transport system,periplasmic binding protein LivK</fullName>
    </submittedName>
</protein>
<dbReference type="KEGG" id="yey:Y11_34321"/>